<evidence type="ECO:0008006" key="5">
    <source>
        <dbReference type="Google" id="ProtNLM"/>
    </source>
</evidence>
<evidence type="ECO:0000313" key="3">
    <source>
        <dbReference type="EMBL" id="MFB9753719.1"/>
    </source>
</evidence>
<accession>A0ABV5VZI3</accession>
<organism evidence="3 4">
    <name type="scientific">Paenibacillus hodogayensis</name>
    <dbReference type="NCBI Taxonomy" id="279208"/>
    <lineage>
        <taxon>Bacteria</taxon>
        <taxon>Bacillati</taxon>
        <taxon>Bacillota</taxon>
        <taxon>Bacilli</taxon>
        <taxon>Bacillales</taxon>
        <taxon>Paenibacillaceae</taxon>
        <taxon>Paenibacillus</taxon>
    </lineage>
</organism>
<evidence type="ECO:0000256" key="2">
    <source>
        <dbReference type="SAM" id="SignalP"/>
    </source>
</evidence>
<feature type="compositionally biased region" description="Gly residues" evidence="1">
    <location>
        <begin position="48"/>
        <end position="59"/>
    </location>
</feature>
<feature type="region of interest" description="Disordered" evidence="1">
    <location>
        <begin position="32"/>
        <end position="92"/>
    </location>
</feature>
<reference evidence="3 4" key="1">
    <citation type="submission" date="2024-09" db="EMBL/GenBank/DDBJ databases">
        <authorList>
            <person name="Sun Q."/>
            <person name="Mori K."/>
        </authorList>
    </citation>
    <scope>NUCLEOTIDE SEQUENCE [LARGE SCALE GENOMIC DNA]</scope>
    <source>
        <strain evidence="3 4">JCM 12520</strain>
    </source>
</reference>
<keyword evidence="2" id="KW-0732">Signal</keyword>
<proteinExistence type="predicted"/>
<evidence type="ECO:0000256" key="1">
    <source>
        <dbReference type="SAM" id="MobiDB-lite"/>
    </source>
</evidence>
<gene>
    <name evidence="3" type="ORF">ACFFNY_19295</name>
</gene>
<feature type="signal peptide" evidence="2">
    <location>
        <begin position="1"/>
        <end position="23"/>
    </location>
</feature>
<dbReference type="EMBL" id="JBHMAG010000013">
    <property type="protein sequence ID" value="MFB9753719.1"/>
    <property type="molecule type" value="Genomic_DNA"/>
</dbReference>
<sequence>MRRVGSNKVFGLWMAAALLVAVACSGDKLLPGEPDVKTGSGVSTPAETGGGGSGTGGGSAKKPDDKPAPVPGSGSGSGETTKPAAASVEEQASAAVEALKRQDWSRLAELAHPDRGIRFSPYGFVDTDKDLVFPSAALGKLYADTTKYEWGIYEGSGEPIRLTFAEYYAKFIYDVDFAKPEQTAVNKVVGKGNMANNMSEAYPSDRYAFVEYHFSGFDPKYAGIDWKSLRLVFEKDGGRLYLIGIVHDQWTI</sequence>
<keyword evidence="4" id="KW-1185">Reference proteome</keyword>
<feature type="chain" id="PRO_5047459388" description="Lipoprotein" evidence="2">
    <location>
        <begin position="24"/>
        <end position="252"/>
    </location>
</feature>
<protein>
    <recommendedName>
        <fullName evidence="5">Lipoprotein</fullName>
    </recommendedName>
</protein>
<dbReference type="Proteomes" id="UP001589619">
    <property type="component" value="Unassembled WGS sequence"/>
</dbReference>
<comment type="caution">
    <text evidence="3">The sequence shown here is derived from an EMBL/GenBank/DDBJ whole genome shotgun (WGS) entry which is preliminary data.</text>
</comment>
<evidence type="ECO:0000313" key="4">
    <source>
        <dbReference type="Proteomes" id="UP001589619"/>
    </source>
</evidence>
<dbReference type="RefSeq" id="WP_344914844.1">
    <property type="nucleotide sequence ID" value="NZ_BAAAYO010000014.1"/>
</dbReference>
<name>A0ABV5VZI3_9BACL</name>
<dbReference type="PROSITE" id="PS51257">
    <property type="entry name" value="PROKAR_LIPOPROTEIN"/>
    <property type="match status" value="1"/>
</dbReference>